<dbReference type="RefSeq" id="WP_189139661.1">
    <property type="nucleotide sequence ID" value="NZ_BMNK01000005.1"/>
</dbReference>
<reference evidence="1" key="1">
    <citation type="journal article" date="2014" name="Int. J. Syst. Evol. Microbiol.">
        <title>Complete genome sequence of Corynebacterium casei LMG S-19264T (=DSM 44701T), isolated from a smear-ripened cheese.</title>
        <authorList>
            <consortium name="US DOE Joint Genome Institute (JGI-PGF)"/>
            <person name="Walter F."/>
            <person name="Albersmeier A."/>
            <person name="Kalinowski J."/>
            <person name="Ruckert C."/>
        </authorList>
    </citation>
    <scope>NUCLEOTIDE SEQUENCE</scope>
    <source>
        <strain evidence="1">CGMCC 4.7430</strain>
    </source>
</reference>
<evidence type="ECO:0000313" key="1">
    <source>
        <dbReference type="EMBL" id="GGP07374.1"/>
    </source>
</evidence>
<proteinExistence type="predicted"/>
<protein>
    <submittedName>
        <fullName evidence="1">Uncharacterized protein</fullName>
    </submittedName>
</protein>
<sequence length="92" mass="10412">MAAEFEHDDHILVQDGRTLEIFHRDVAGSSRFHVAFLGVHATPHRDGFKVRVGRRHGEDAIVDGVRLTMSQERFAEFQKFIALAIAARDRTA</sequence>
<dbReference type="Proteomes" id="UP000660745">
    <property type="component" value="Unassembled WGS sequence"/>
</dbReference>
<accession>A0A918A4Z9</accession>
<dbReference type="AlphaFoldDB" id="A0A918A4Z9"/>
<reference evidence="1" key="2">
    <citation type="submission" date="2020-09" db="EMBL/GenBank/DDBJ databases">
        <authorList>
            <person name="Sun Q."/>
            <person name="Zhou Y."/>
        </authorList>
    </citation>
    <scope>NUCLEOTIDE SEQUENCE</scope>
    <source>
        <strain evidence="1">CGMCC 4.7430</strain>
    </source>
</reference>
<name>A0A918A4Z9_9ACTN</name>
<evidence type="ECO:0000313" key="2">
    <source>
        <dbReference type="Proteomes" id="UP000660745"/>
    </source>
</evidence>
<gene>
    <name evidence="1" type="ORF">GCM10012278_34890</name>
</gene>
<comment type="caution">
    <text evidence="1">The sequence shown here is derived from an EMBL/GenBank/DDBJ whole genome shotgun (WGS) entry which is preliminary data.</text>
</comment>
<organism evidence="1 2">
    <name type="scientific">Nonomuraea glycinis</name>
    <dbReference type="NCBI Taxonomy" id="2047744"/>
    <lineage>
        <taxon>Bacteria</taxon>
        <taxon>Bacillati</taxon>
        <taxon>Actinomycetota</taxon>
        <taxon>Actinomycetes</taxon>
        <taxon>Streptosporangiales</taxon>
        <taxon>Streptosporangiaceae</taxon>
        <taxon>Nonomuraea</taxon>
    </lineage>
</organism>
<keyword evidence="2" id="KW-1185">Reference proteome</keyword>
<dbReference type="EMBL" id="BMNK01000005">
    <property type="protein sequence ID" value="GGP07374.1"/>
    <property type="molecule type" value="Genomic_DNA"/>
</dbReference>